<dbReference type="Proteomes" id="UP000031802">
    <property type="component" value="Unassembled WGS sequence"/>
</dbReference>
<proteinExistence type="predicted"/>
<accession>A0A0B8SZF1</accession>
<reference evidence="2" key="1">
    <citation type="submission" date="2014-04" db="EMBL/GenBank/DDBJ databases">
        <title>Whole-Genome optical mapping and complete genome sequence of Sphingobacterium deserti sp. nov., a new spaces isolated from desert in the west of China.</title>
        <authorList>
            <person name="Teng C."/>
            <person name="Zhou Z."/>
            <person name="Li X."/>
            <person name="Chen M."/>
            <person name="Lin M."/>
            <person name="Wang L."/>
            <person name="Su S."/>
            <person name="Zhang C."/>
            <person name="Zhang W."/>
        </authorList>
    </citation>
    <scope>NUCLEOTIDE SEQUENCE [LARGE SCALE GENOMIC DNA]</scope>
    <source>
        <strain evidence="2">ACCC05744</strain>
    </source>
</reference>
<comment type="caution">
    <text evidence="1">The sequence shown here is derived from an EMBL/GenBank/DDBJ whole genome shotgun (WGS) entry which is preliminary data.</text>
</comment>
<dbReference type="PATRIC" id="fig|1229276.3.peg.3426"/>
<name>A0A0B8SZF1_9SPHI</name>
<protein>
    <submittedName>
        <fullName evidence="1">Uncharacterized protein</fullName>
    </submittedName>
</protein>
<dbReference type="STRING" id="1229276.DI53_3313"/>
<keyword evidence="2" id="KW-1185">Reference proteome</keyword>
<dbReference type="EMBL" id="JJMU01000062">
    <property type="protein sequence ID" value="KGE12876.1"/>
    <property type="molecule type" value="Genomic_DNA"/>
</dbReference>
<evidence type="ECO:0000313" key="1">
    <source>
        <dbReference type="EMBL" id="KGE12876.1"/>
    </source>
</evidence>
<gene>
    <name evidence="1" type="ORF">DI53_3313</name>
</gene>
<evidence type="ECO:0000313" key="2">
    <source>
        <dbReference type="Proteomes" id="UP000031802"/>
    </source>
</evidence>
<organism evidence="1 2">
    <name type="scientific">Sphingobacterium deserti</name>
    <dbReference type="NCBI Taxonomy" id="1229276"/>
    <lineage>
        <taxon>Bacteria</taxon>
        <taxon>Pseudomonadati</taxon>
        <taxon>Bacteroidota</taxon>
        <taxon>Sphingobacteriia</taxon>
        <taxon>Sphingobacteriales</taxon>
        <taxon>Sphingobacteriaceae</taxon>
        <taxon>Sphingobacterium</taxon>
    </lineage>
</organism>
<reference evidence="1 2" key="2">
    <citation type="journal article" date="2015" name="PLoS ONE">
        <title>Whole-Genome Optical Mapping and Finished Genome Sequence of Sphingobacterium deserti sp. nov., a New Species Isolated from the Western Desert of China.</title>
        <authorList>
            <person name="Teng C."/>
            <person name="Zhou Z."/>
            <person name="Molnar I."/>
            <person name="Li X."/>
            <person name="Tang R."/>
            <person name="Chen M."/>
            <person name="Wang L."/>
            <person name="Su S."/>
            <person name="Zhang W."/>
            <person name="Lin M."/>
        </authorList>
    </citation>
    <scope>NUCLEOTIDE SEQUENCE [LARGE SCALE GENOMIC DNA]</scope>
    <source>
        <strain evidence="2">ACCC05744</strain>
    </source>
</reference>
<dbReference type="AlphaFoldDB" id="A0A0B8SZF1"/>
<sequence>MLQYLRNTFFVQLLSTFLLALLALKTSGLLFSVFPDKNCIISSMPIDADASETDESHEIKKTSGKLVCLLSDYFQNVPVKERSISSLRKKPNILFTTDHFDSIPSPPPDNYAV</sequence>